<dbReference type="AlphaFoldDB" id="A0A1I4FYJ5"/>
<organism evidence="2 3">
    <name type="scientific">Streptosporangium canum</name>
    <dbReference type="NCBI Taxonomy" id="324952"/>
    <lineage>
        <taxon>Bacteria</taxon>
        <taxon>Bacillati</taxon>
        <taxon>Actinomycetota</taxon>
        <taxon>Actinomycetes</taxon>
        <taxon>Streptosporangiales</taxon>
        <taxon>Streptosporangiaceae</taxon>
        <taxon>Streptosporangium</taxon>
    </lineage>
</organism>
<dbReference type="SUPFAM" id="SSF56672">
    <property type="entry name" value="DNA/RNA polymerases"/>
    <property type="match status" value="1"/>
</dbReference>
<dbReference type="GO" id="GO:0003964">
    <property type="term" value="F:RNA-directed DNA polymerase activity"/>
    <property type="evidence" value="ECO:0007669"/>
    <property type="project" value="UniProtKB-KW"/>
</dbReference>
<keyword evidence="2" id="KW-0808">Transferase</keyword>
<protein>
    <submittedName>
        <fullName evidence="2">Group II intron reverse transcriptase/maturase</fullName>
    </submittedName>
</protein>
<dbReference type="PANTHER" id="PTHR34047:SF3">
    <property type="entry name" value="BLR2052 PROTEIN"/>
    <property type="match status" value="1"/>
</dbReference>
<dbReference type="CDD" id="cd01651">
    <property type="entry name" value="RT_G2_intron"/>
    <property type="match status" value="1"/>
</dbReference>
<keyword evidence="2" id="KW-0695">RNA-directed DNA polymerase</keyword>
<proteinExistence type="predicted"/>
<gene>
    <name evidence="2" type="ORF">SAMN05216275_1755</name>
</gene>
<keyword evidence="3" id="KW-1185">Reference proteome</keyword>
<sequence>MEPVFHPDSYGYRPGKSALDAVRKCRERCWKKDWVIDLDVRKLFDSVRWDLIVKAVEAHTEAPWVLLYVQRWLQAPIRQPDGSALERTRGTPQGSAVSPVPANLFLHYALDAWLVREFPTVEFERYADDAVLHCVTERQARHVLAALHERMGQVGLTLHPAKTQIVYCKDANRRLKHGTTQFTFLGFTFRPRTATAKDGTLFMSFLPAISKDALNKISNDVRSWRLHRRIGSTFAQLAKAINPIVQGWMQYYGAFYRTVLYPFLERINSYLMRWIRKKYRRLRTIKKALRAFQNAVRAYPAMFRHWQWVPHAWRTG</sequence>
<dbReference type="InterPro" id="IPR043502">
    <property type="entry name" value="DNA/RNA_pol_sf"/>
</dbReference>
<dbReference type="InterPro" id="IPR013597">
    <property type="entry name" value="Mat_intron_G2"/>
</dbReference>
<dbReference type="Pfam" id="PF08388">
    <property type="entry name" value="GIIM"/>
    <property type="match status" value="1"/>
</dbReference>
<accession>A0A1I4FYJ5</accession>
<keyword evidence="2" id="KW-0548">Nucleotidyltransferase</keyword>
<feature type="domain" description="Reverse transcriptase" evidence="1">
    <location>
        <begin position="1"/>
        <end position="189"/>
    </location>
</feature>
<dbReference type="InterPro" id="IPR051083">
    <property type="entry name" value="GrpII_Intron_Splice-Mob/Def"/>
</dbReference>
<name>A0A1I4FYJ5_9ACTN</name>
<dbReference type="EMBL" id="FOQY01000075">
    <property type="protein sequence ID" value="SFL21811.1"/>
    <property type="molecule type" value="Genomic_DNA"/>
</dbReference>
<dbReference type="Proteomes" id="UP000199111">
    <property type="component" value="Unassembled WGS sequence"/>
</dbReference>
<dbReference type="InterPro" id="IPR000477">
    <property type="entry name" value="RT_dom"/>
</dbReference>
<dbReference type="Pfam" id="PF00078">
    <property type="entry name" value="RVT_1"/>
    <property type="match status" value="1"/>
</dbReference>
<evidence type="ECO:0000259" key="1">
    <source>
        <dbReference type="PROSITE" id="PS50878"/>
    </source>
</evidence>
<dbReference type="PROSITE" id="PS50878">
    <property type="entry name" value="RT_POL"/>
    <property type="match status" value="1"/>
</dbReference>
<evidence type="ECO:0000313" key="2">
    <source>
        <dbReference type="EMBL" id="SFL21811.1"/>
    </source>
</evidence>
<dbReference type="PANTHER" id="PTHR34047">
    <property type="entry name" value="NUCLEAR INTRON MATURASE 1, MITOCHONDRIAL-RELATED"/>
    <property type="match status" value="1"/>
</dbReference>
<reference evidence="3" key="1">
    <citation type="submission" date="2016-10" db="EMBL/GenBank/DDBJ databases">
        <authorList>
            <person name="Varghese N."/>
            <person name="Submissions S."/>
        </authorList>
    </citation>
    <scope>NUCLEOTIDE SEQUENCE [LARGE SCALE GENOMIC DNA]</scope>
    <source>
        <strain evidence="3">CGMCC 4.2126</strain>
    </source>
</reference>
<evidence type="ECO:0000313" key="3">
    <source>
        <dbReference type="Proteomes" id="UP000199111"/>
    </source>
</evidence>